<sequence>MPDVAASDTADVCGVLDWVGMSGIALPVNIEDSLHGKVLCQARVSTCVSLDDAEAKGIHMSRLYLLLESFFSENALSCQSVQALLQAQLHSHKTLSQHARLVFEFDLMQKRPALKSGYEGWKSYPVKLDISLSSGCQPALIDLSVTVPYSSTCPCSASLSRQLTEEAMRKSFDGKETLSMAEISQWLLSAQGSFATPHSQRSMARVTVRLSQKQNSLPVTALINQIEDALQTPVQTAVKREDEQEFARLNGHNLMFCEDAARRIRASLNTDSHYQDFCLKVEHQESLHAHDAVAIASKGLPGGLRHQE</sequence>
<comment type="caution">
    <text evidence="3">The sequence shown here is derived from an EMBL/GenBank/DDBJ whole genome shotgun (WGS) entry which is preliminary data.</text>
</comment>
<dbReference type="HAMAP" id="MF_01527_B">
    <property type="entry name" value="GTP_cyclohydrol_B"/>
    <property type="match status" value="1"/>
</dbReference>
<dbReference type="InterPro" id="IPR003801">
    <property type="entry name" value="GTP_cyclohydrolase_FolE2/MptA"/>
</dbReference>
<dbReference type="NCBIfam" id="NF010200">
    <property type="entry name" value="PRK13674.1-1"/>
    <property type="match status" value="1"/>
</dbReference>
<reference evidence="3 4" key="1">
    <citation type="submission" date="2020-08" db="EMBL/GenBank/DDBJ databases">
        <title>Oceanospirillum sp. nov. isolated from marine sediment.</title>
        <authorList>
            <person name="Ji X."/>
        </authorList>
    </citation>
    <scope>NUCLEOTIDE SEQUENCE [LARGE SCALE GENOMIC DNA]</scope>
    <source>
        <strain evidence="3 4">D5</strain>
    </source>
</reference>
<name>A0A839IMK4_9GAMM</name>
<keyword evidence="1 2" id="KW-0378">Hydrolase</keyword>
<dbReference type="Pfam" id="PF02649">
    <property type="entry name" value="GCHY-1"/>
    <property type="match status" value="1"/>
</dbReference>
<comment type="catalytic activity">
    <reaction evidence="2">
        <text>GTP + H2O = 7,8-dihydroneopterin 3'-triphosphate + formate + H(+)</text>
        <dbReference type="Rhea" id="RHEA:17473"/>
        <dbReference type="ChEBI" id="CHEBI:15377"/>
        <dbReference type="ChEBI" id="CHEBI:15378"/>
        <dbReference type="ChEBI" id="CHEBI:15740"/>
        <dbReference type="ChEBI" id="CHEBI:37565"/>
        <dbReference type="ChEBI" id="CHEBI:58462"/>
        <dbReference type="EC" id="3.5.4.16"/>
    </reaction>
</comment>
<accession>A0A839IMK4</accession>
<evidence type="ECO:0000313" key="3">
    <source>
        <dbReference type="EMBL" id="MBB1485934.1"/>
    </source>
</evidence>
<dbReference type="PANTHER" id="PTHR36445:SF1">
    <property type="entry name" value="GTP CYCLOHYDROLASE MPTA"/>
    <property type="match status" value="1"/>
</dbReference>
<dbReference type="GO" id="GO:0003934">
    <property type="term" value="F:GTP cyclohydrolase I activity"/>
    <property type="evidence" value="ECO:0007669"/>
    <property type="project" value="UniProtKB-UniRule"/>
</dbReference>
<evidence type="ECO:0000256" key="2">
    <source>
        <dbReference type="HAMAP-Rule" id="MF_01527"/>
    </source>
</evidence>
<keyword evidence="4" id="KW-1185">Reference proteome</keyword>
<proteinExistence type="inferred from homology"/>
<dbReference type="AlphaFoldDB" id="A0A839IMK4"/>
<dbReference type="EMBL" id="JACJFM010000004">
    <property type="protein sequence ID" value="MBB1485934.1"/>
    <property type="molecule type" value="Genomic_DNA"/>
</dbReference>
<dbReference type="EC" id="3.5.4.16" evidence="2"/>
<protein>
    <recommendedName>
        <fullName evidence="2">GTP cyclohydrolase FolE2</fullName>
        <ecNumber evidence="2">3.5.4.16</ecNumber>
    </recommendedName>
</protein>
<evidence type="ECO:0000256" key="1">
    <source>
        <dbReference type="ARBA" id="ARBA00022801"/>
    </source>
</evidence>
<dbReference type="Gene3D" id="3.10.270.10">
    <property type="entry name" value="Urate Oxidase"/>
    <property type="match status" value="1"/>
</dbReference>
<comment type="pathway">
    <text evidence="2">Cofactor biosynthesis; 7,8-dihydroneopterin triphosphate biosynthesis; 7,8-dihydroneopterin triphosphate from GTP: step 1/1.</text>
</comment>
<dbReference type="Proteomes" id="UP000565262">
    <property type="component" value="Unassembled WGS sequence"/>
</dbReference>
<dbReference type="UniPathway" id="UPA00848">
    <property type="reaction ID" value="UER00151"/>
</dbReference>
<organism evidence="3 4">
    <name type="scientific">Oceanospirillum sediminis</name>
    <dbReference type="NCBI Taxonomy" id="2760088"/>
    <lineage>
        <taxon>Bacteria</taxon>
        <taxon>Pseudomonadati</taxon>
        <taxon>Pseudomonadota</taxon>
        <taxon>Gammaproteobacteria</taxon>
        <taxon>Oceanospirillales</taxon>
        <taxon>Oceanospirillaceae</taxon>
        <taxon>Oceanospirillum</taxon>
    </lineage>
</organism>
<feature type="site" description="May be catalytically important" evidence="2">
    <location>
        <position position="153"/>
    </location>
</feature>
<evidence type="ECO:0000313" key="4">
    <source>
        <dbReference type="Proteomes" id="UP000565262"/>
    </source>
</evidence>
<dbReference type="GO" id="GO:0046654">
    <property type="term" value="P:tetrahydrofolate biosynthetic process"/>
    <property type="evidence" value="ECO:0007669"/>
    <property type="project" value="UniProtKB-UniRule"/>
</dbReference>
<dbReference type="InterPro" id="IPR022838">
    <property type="entry name" value="GTP_cyclohydrolase_FolE2"/>
</dbReference>
<dbReference type="PANTHER" id="PTHR36445">
    <property type="entry name" value="GTP CYCLOHYDROLASE MPTA"/>
    <property type="match status" value="1"/>
</dbReference>
<comment type="function">
    <text evidence="2">Converts GTP to 7,8-dihydroneopterin triphosphate.</text>
</comment>
<gene>
    <name evidence="2" type="primary">folE2</name>
    <name evidence="3" type="ORF">H4O21_04810</name>
</gene>
<comment type="similarity">
    <text evidence="2">Belongs to the GTP cyclohydrolase IV family.</text>
</comment>